<dbReference type="Proteomes" id="UP001345219">
    <property type="component" value="Chromosome 8"/>
</dbReference>
<evidence type="ECO:0000256" key="10">
    <source>
        <dbReference type="SAM" id="MobiDB-lite"/>
    </source>
</evidence>
<dbReference type="PROSITE" id="PS50884">
    <property type="entry name" value="ZF_DOF_2"/>
    <property type="match status" value="1"/>
</dbReference>
<evidence type="ECO:0000256" key="1">
    <source>
        <dbReference type="ARBA" id="ARBA00022723"/>
    </source>
</evidence>
<evidence type="ECO:0000256" key="5">
    <source>
        <dbReference type="ARBA" id="ARBA00023125"/>
    </source>
</evidence>
<dbReference type="Pfam" id="PF02701">
    <property type="entry name" value="Zn_ribbon_Dof"/>
    <property type="match status" value="1"/>
</dbReference>
<dbReference type="PANTHER" id="PTHR31992">
    <property type="entry name" value="DOF ZINC FINGER PROTEIN DOF1.4-RELATED"/>
    <property type="match status" value="1"/>
</dbReference>
<dbReference type="AlphaFoldDB" id="A0AAN7JV25"/>
<feature type="region of interest" description="Disordered" evidence="10">
    <location>
        <begin position="125"/>
        <end position="154"/>
    </location>
</feature>
<evidence type="ECO:0000256" key="3">
    <source>
        <dbReference type="ARBA" id="ARBA00022833"/>
    </source>
</evidence>
<dbReference type="GO" id="GO:0003700">
    <property type="term" value="F:DNA-binding transcription factor activity"/>
    <property type="evidence" value="ECO:0007669"/>
    <property type="project" value="UniProtKB-UniRule"/>
</dbReference>
<evidence type="ECO:0000256" key="2">
    <source>
        <dbReference type="ARBA" id="ARBA00022771"/>
    </source>
</evidence>
<dbReference type="GO" id="GO:0003677">
    <property type="term" value="F:DNA binding"/>
    <property type="evidence" value="ECO:0007669"/>
    <property type="project" value="UniProtKB-UniRule"/>
</dbReference>
<keyword evidence="2 8" id="KW-0863">Zinc-finger</keyword>
<keyword evidence="7 8" id="KW-0539">Nucleus</keyword>
<evidence type="ECO:0000256" key="6">
    <source>
        <dbReference type="ARBA" id="ARBA00023163"/>
    </source>
</evidence>
<evidence type="ECO:0000259" key="11">
    <source>
        <dbReference type="PROSITE" id="PS50884"/>
    </source>
</evidence>
<dbReference type="InterPro" id="IPR045174">
    <property type="entry name" value="Dof"/>
</dbReference>
<keyword evidence="6 9" id="KW-0804">Transcription</keyword>
<dbReference type="GO" id="GO:0005634">
    <property type="term" value="C:nucleus"/>
    <property type="evidence" value="ECO:0007669"/>
    <property type="project" value="UniProtKB-SubCell"/>
</dbReference>
<dbReference type="PANTHER" id="PTHR31992:SF313">
    <property type="entry name" value="DOF ZINC FINGER PROTEIN DOF5.7"/>
    <property type="match status" value="1"/>
</dbReference>
<keyword evidence="13" id="KW-1185">Reference proteome</keyword>
<keyword evidence="1 9" id="KW-0479">Metal-binding</keyword>
<keyword evidence="4 9" id="KW-0805">Transcription regulation</keyword>
<sequence>MAFSSIPTYNLDQSNWQQVPNDQLVNASLSNIISSSSRQLPPAMAPVDLQPHGQGNPIRPNSLVERARMANIPMPESALKCPRCESTNTKFCYFNNYTLTQPRHFCKTCRRYWTQGGALRNVPVGGGCRRNNKKSGNKSNNSTSKVADAAIVPPSGGNGIGSSSADGFPGISSRQMNPHLRFVAQNAVHHLGDHFGQVREFSGLNNYEGNASMFHSADHLSSNSDIFGDISGPHSISFYPSRGGFVDSSGLYNGANRVVIENMLSASGLLRQASMKLEHNQELSLSRQFQQMAGNYEHHCFSGAGSAWTSGSASLCSSSMNTNDTR</sequence>
<organism evidence="12 13">
    <name type="scientific">Trapa incisa</name>
    <dbReference type="NCBI Taxonomy" id="236973"/>
    <lineage>
        <taxon>Eukaryota</taxon>
        <taxon>Viridiplantae</taxon>
        <taxon>Streptophyta</taxon>
        <taxon>Embryophyta</taxon>
        <taxon>Tracheophyta</taxon>
        <taxon>Spermatophyta</taxon>
        <taxon>Magnoliopsida</taxon>
        <taxon>eudicotyledons</taxon>
        <taxon>Gunneridae</taxon>
        <taxon>Pentapetalae</taxon>
        <taxon>rosids</taxon>
        <taxon>malvids</taxon>
        <taxon>Myrtales</taxon>
        <taxon>Lythraceae</taxon>
        <taxon>Trapa</taxon>
    </lineage>
</organism>
<evidence type="ECO:0000256" key="4">
    <source>
        <dbReference type="ARBA" id="ARBA00023015"/>
    </source>
</evidence>
<keyword evidence="5 8" id="KW-0238">DNA-binding</keyword>
<reference evidence="12 13" key="1">
    <citation type="journal article" date="2023" name="Hortic Res">
        <title>Pangenome of water caltrop reveals structural variations and asymmetric subgenome divergence after allopolyploidization.</title>
        <authorList>
            <person name="Zhang X."/>
            <person name="Chen Y."/>
            <person name="Wang L."/>
            <person name="Yuan Y."/>
            <person name="Fang M."/>
            <person name="Shi L."/>
            <person name="Lu R."/>
            <person name="Comes H.P."/>
            <person name="Ma Y."/>
            <person name="Chen Y."/>
            <person name="Huang G."/>
            <person name="Zhou Y."/>
            <person name="Zheng Z."/>
            <person name="Qiu Y."/>
        </authorList>
    </citation>
    <scope>NUCLEOTIDE SEQUENCE [LARGE SCALE GENOMIC DNA]</scope>
    <source>
        <tissue evidence="12">Roots</tissue>
    </source>
</reference>
<comment type="caution">
    <text evidence="12">The sequence shown here is derived from an EMBL/GenBank/DDBJ whole genome shotgun (WGS) entry which is preliminary data.</text>
</comment>
<comment type="function">
    <text evidence="9">Transcription factor that binds specifically to a 5'-AA[AG]G-3' consensus core sequence.</text>
</comment>
<name>A0AAN7JV25_9MYRT</name>
<evidence type="ECO:0000256" key="9">
    <source>
        <dbReference type="RuleBase" id="RU369094"/>
    </source>
</evidence>
<protein>
    <recommendedName>
        <fullName evidence="9">Dof zinc finger protein</fullName>
    </recommendedName>
</protein>
<dbReference type="GO" id="GO:0008270">
    <property type="term" value="F:zinc ion binding"/>
    <property type="evidence" value="ECO:0007669"/>
    <property type="project" value="UniProtKB-KW"/>
</dbReference>
<evidence type="ECO:0000256" key="8">
    <source>
        <dbReference type="PROSITE-ProRule" id="PRU00071"/>
    </source>
</evidence>
<comment type="subcellular location">
    <subcellularLocation>
        <location evidence="8 9">Nucleus</location>
    </subcellularLocation>
</comment>
<keyword evidence="3 9" id="KW-0862">Zinc</keyword>
<proteinExistence type="predicted"/>
<feature type="domain" description="Dof-type" evidence="11">
    <location>
        <begin position="79"/>
        <end position="133"/>
    </location>
</feature>
<dbReference type="InterPro" id="IPR003851">
    <property type="entry name" value="Znf_Dof"/>
</dbReference>
<dbReference type="EMBL" id="JAXIOK010000014">
    <property type="protein sequence ID" value="KAK4755203.1"/>
    <property type="molecule type" value="Genomic_DNA"/>
</dbReference>
<evidence type="ECO:0000313" key="13">
    <source>
        <dbReference type="Proteomes" id="UP001345219"/>
    </source>
</evidence>
<accession>A0AAN7JV25</accession>
<dbReference type="PROSITE" id="PS01361">
    <property type="entry name" value="ZF_DOF_1"/>
    <property type="match status" value="1"/>
</dbReference>
<evidence type="ECO:0000256" key="7">
    <source>
        <dbReference type="ARBA" id="ARBA00023242"/>
    </source>
</evidence>
<gene>
    <name evidence="12" type="ORF">SAY87_008960</name>
</gene>
<evidence type="ECO:0000313" key="12">
    <source>
        <dbReference type="EMBL" id="KAK4755203.1"/>
    </source>
</evidence>